<dbReference type="GeneID" id="122128856"/>
<dbReference type="KEGG" id="char:122128856"/>
<feature type="domain" description="BPTI/Kunitz inhibitor" evidence="2">
    <location>
        <begin position="1"/>
        <end position="52"/>
    </location>
</feature>
<dbReference type="InterPro" id="IPR050098">
    <property type="entry name" value="TFPI/VKTCI-like"/>
</dbReference>
<keyword evidence="3" id="KW-1185">Reference proteome</keyword>
<dbReference type="Pfam" id="PF00014">
    <property type="entry name" value="Kunitz_BPTI"/>
    <property type="match status" value="1"/>
</dbReference>
<dbReference type="GO" id="GO:0004867">
    <property type="term" value="F:serine-type endopeptidase inhibitor activity"/>
    <property type="evidence" value="ECO:0007669"/>
    <property type="project" value="InterPro"/>
</dbReference>
<proteinExistence type="predicted"/>
<dbReference type="InterPro" id="IPR020901">
    <property type="entry name" value="Prtase_inh_Kunz-CS"/>
</dbReference>
<sequence>MPVLKGRCQERAEPVQRWFYNPASSSCERFLFSGCHGNGNNFLTQQACEEQCMLGACCFRFTGSERRRHGALNSSFPESSAGDAEWAGPGLNVSLEAWQSCGSRPISCEHVSVSQCQHKGTAVSFSPGRPCPAQGCVSARRGECVCVFNGRSFKPGEAFEVGCEACVCTYRGVVECTCRSPQPRKEIRDLSQSELREYQRAVRALYLQPGTGCHRD</sequence>
<dbReference type="PROSITE" id="PS00280">
    <property type="entry name" value="BPTI_KUNITZ_1"/>
    <property type="match status" value="1"/>
</dbReference>
<dbReference type="PANTHER" id="PTHR10083">
    <property type="entry name" value="KUNITZ-TYPE PROTEASE INHIBITOR-RELATED"/>
    <property type="match status" value="1"/>
</dbReference>
<evidence type="ECO:0000313" key="3">
    <source>
        <dbReference type="Proteomes" id="UP000515152"/>
    </source>
</evidence>
<dbReference type="AlphaFoldDB" id="A0A8M1K7B0"/>
<name>A0A8M1K7B0_CLUHA</name>
<dbReference type="RefSeq" id="XP_042559692.1">
    <property type="nucleotide sequence ID" value="XM_042703758.1"/>
</dbReference>
<keyword evidence="1" id="KW-1015">Disulfide bond</keyword>
<organism evidence="3 4">
    <name type="scientific">Clupea harengus</name>
    <name type="common">Atlantic herring</name>
    <dbReference type="NCBI Taxonomy" id="7950"/>
    <lineage>
        <taxon>Eukaryota</taxon>
        <taxon>Metazoa</taxon>
        <taxon>Chordata</taxon>
        <taxon>Craniata</taxon>
        <taxon>Vertebrata</taxon>
        <taxon>Euteleostomi</taxon>
        <taxon>Actinopterygii</taxon>
        <taxon>Neopterygii</taxon>
        <taxon>Teleostei</taxon>
        <taxon>Clupei</taxon>
        <taxon>Clupeiformes</taxon>
        <taxon>Clupeoidei</taxon>
        <taxon>Clupeidae</taxon>
        <taxon>Clupea</taxon>
    </lineage>
</organism>
<accession>A0A8M1K7B0</accession>
<evidence type="ECO:0000313" key="4">
    <source>
        <dbReference type="RefSeq" id="XP_042559692.1"/>
    </source>
</evidence>
<protein>
    <submittedName>
        <fullName evidence="4">Papilin-like</fullName>
    </submittedName>
</protein>
<dbReference type="SMART" id="SM00131">
    <property type="entry name" value="KU"/>
    <property type="match status" value="1"/>
</dbReference>
<dbReference type="Proteomes" id="UP000515152">
    <property type="component" value="Chromosome 3"/>
</dbReference>
<evidence type="ECO:0000256" key="1">
    <source>
        <dbReference type="ARBA" id="ARBA00023157"/>
    </source>
</evidence>
<reference evidence="4" key="1">
    <citation type="submission" date="2025-08" db="UniProtKB">
        <authorList>
            <consortium name="RefSeq"/>
        </authorList>
    </citation>
    <scope>IDENTIFICATION</scope>
</reference>
<dbReference type="InterPro" id="IPR002223">
    <property type="entry name" value="Kunitz_BPTI"/>
</dbReference>
<dbReference type="CDD" id="cd00109">
    <property type="entry name" value="Kunitz-type"/>
    <property type="match status" value="1"/>
</dbReference>
<gene>
    <name evidence="4" type="primary">LOC122128856</name>
</gene>
<evidence type="ECO:0000259" key="2">
    <source>
        <dbReference type="PROSITE" id="PS50279"/>
    </source>
</evidence>
<dbReference type="OrthoDB" id="8928591at2759"/>
<dbReference type="PROSITE" id="PS50279">
    <property type="entry name" value="BPTI_KUNITZ_2"/>
    <property type="match status" value="1"/>
</dbReference>